<dbReference type="InterPro" id="IPR003141">
    <property type="entry name" value="Pol/His_phosphatase_N"/>
</dbReference>
<dbReference type="GO" id="GO:0008270">
    <property type="term" value="F:zinc ion binding"/>
    <property type="evidence" value="ECO:0007669"/>
    <property type="project" value="TreeGrafter"/>
</dbReference>
<dbReference type="GO" id="GO:0005829">
    <property type="term" value="C:cytosol"/>
    <property type="evidence" value="ECO:0007669"/>
    <property type="project" value="TreeGrafter"/>
</dbReference>
<dbReference type="SMART" id="SM00481">
    <property type="entry name" value="POLIIIAc"/>
    <property type="match status" value="1"/>
</dbReference>
<evidence type="ECO:0000313" key="3">
    <source>
        <dbReference type="Proteomes" id="UP000712713"/>
    </source>
</evidence>
<proteinExistence type="predicted"/>
<reference evidence="2" key="1">
    <citation type="journal article" date="2021" name="PeerJ">
        <title>Extensive microbial diversity within the chicken gut microbiome revealed by metagenomics and culture.</title>
        <authorList>
            <person name="Gilroy R."/>
            <person name="Ravi A."/>
            <person name="Getino M."/>
            <person name="Pursley I."/>
            <person name="Horton D.L."/>
            <person name="Alikhan N.F."/>
            <person name="Baker D."/>
            <person name="Gharbi K."/>
            <person name="Hall N."/>
            <person name="Watson M."/>
            <person name="Adriaenssens E.M."/>
            <person name="Foster-Nyarko E."/>
            <person name="Jarju S."/>
            <person name="Secka A."/>
            <person name="Antonio M."/>
            <person name="Oren A."/>
            <person name="Chaudhuri R.R."/>
            <person name="La Ragione R."/>
            <person name="Hildebrand F."/>
            <person name="Pallen M.J."/>
        </authorList>
    </citation>
    <scope>NUCLEOTIDE SEQUENCE</scope>
    <source>
        <strain evidence="2">ChiGjej3B3-7470</strain>
    </source>
</reference>
<evidence type="ECO:0000259" key="1">
    <source>
        <dbReference type="SMART" id="SM00481"/>
    </source>
</evidence>
<protein>
    <submittedName>
        <fullName evidence="2">PHP domain-containing protein</fullName>
    </submittedName>
</protein>
<feature type="domain" description="Polymerase/histidinol phosphatase N-terminal" evidence="1">
    <location>
        <begin position="101"/>
        <end position="179"/>
    </location>
</feature>
<dbReference type="Gene3D" id="3.20.20.140">
    <property type="entry name" value="Metal-dependent hydrolases"/>
    <property type="match status" value="1"/>
</dbReference>
<dbReference type="CDD" id="cd07436">
    <property type="entry name" value="PHP_PolX"/>
    <property type="match status" value="1"/>
</dbReference>
<dbReference type="PANTHER" id="PTHR36928:SF1">
    <property type="entry name" value="PHOSPHATASE YCDX-RELATED"/>
    <property type="match status" value="1"/>
</dbReference>
<dbReference type="InterPro" id="IPR004013">
    <property type="entry name" value="PHP_dom"/>
</dbReference>
<dbReference type="InterPro" id="IPR027421">
    <property type="entry name" value="DNA_pol_lamdba_lyase_dom_sf"/>
</dbReference>
<gene>
    <name evidence="2" type="ORF">K8V15_10145</name>
</gene>
<organism evidence="2 3">
    <name type="scientific">Tessaracoccus flavescens</name>
    <dbReference type="NCBI Taxonomy" id="399497"/>
    <lineage>
        <taxon>Bacteria</taxon>
        <taxon>Bacillati</taxon>
        <taxon>Actinomycetota</taxon>
        <taxon>Actinomycetes</taxon>
        <taxon>Propionibacteriales</taxon>
        <taxon>Propionibacteriaceae</taxon>
        <taxon>Tessaracoccus</taxon>
    </lineage>
</organism>
<dbReference type="InterPro" id="IPR016195">
    <property type="entry name" value="Pol/histidinol_Pase-like"/>
</dbReference>
<dbReference type="SUPFAM" id="SSF89550">
    <property type="entry name" value="PHP domain-like"/>
    <property type="match status" value="1"/>
</dbReference>
<dbReference type="GO" id="GO:0042578">
    <property type="term" value="F:phosphoric ester hydrolase activity"/>
    <property type="evidence" value="ECO:0007669"/>
    <property type="project" value="TreeGrafter"/>
</dbReference>
<dbReference type="SUPFAM" id="SSF47802">
    <property type="entry name" value="DNA polymerase beta, N-terminal domain-like"/>
    <property type="match status" value="1"/>
</dbReference>
<reference evidence="2" key="2">
    <citation type="submission" date="2021-09" db="EMBL/GenBank/DDBJ databases">
        <authorList>
            <person name="Gilroy R."/>
        </authorList>
    </citation>
    <scope>NUCLEOTIDE SEQUENCE</scope>
    <source>
        <strain evidence="2">ChiGjej3B3-7470</strain>
    </source>
</reference>
<comment type="caution">
    <text evidence="2">The sequence shown here is derived from an EMBL/GenBank/DDBJ whole genome shotgun (WGS) entry which is preliminary data.</text>
</comment>
<accession>A0A921JRN5</accession>
<dbReference type="AlphaFoldDB" id="A0A921JRN5"/>
<dbReference type="InterPro" id="IPR050243">
    <property type="entry name" value="PHP_phosphatase"/>
</dbReference>
<dbReference type="NCBIfam" id="NF005928">
    <property type="entry name" value="PRK07945.1"/>
    <property type="match status" value="1"/>
</dbReference>
<dbReference type="EMBL" id="DYZF01000257">
    <property type="protein sequence ID" value="HJE52312.1"/>
    <property type="molecule type" value="Genomic_DNA"/>
</dbReference>
<dbReference type="Proteomes" id="UP000712713">
    <property type="component" value="Unassembled WGS sequence"/>
</dbReference>
<dbReference type="PANTHER" id="PTHR36928">
    <property type="entry name" value="PHOSPHATASE YCDX-RELATED"/>
    <property type="match status" value="1"/>
</dbReference>
<name>A0A921JRN5_9ACTN</name>
<dbReference type="InterPro" id="IPR047967">
    <property type="entry name" value="PolX_PHP"/>
</dbReference>
<dbReference type="Pfam" id="PF02811">
    <property type="entry name" value="PHP"/>
    <property type="match status" value="1"/>
</dbReference>
<dbReference type="FunFam" id="3.20.20.140:FF:000047">
    <property type="entry name" value="PHP domain-containing protein"/>
    <property type="match status" value="1"/>
</dbReference>
<sequence>MTLDPVAILREYAYWLERERADTYRVRAFREAADVAEAIAVADRPTTEAGWRALAKFGPKTSAMAAAAQAGEIPEALAKRRAAGAASLDPRGDSLRPLLRGDLHTHTTWSDGGSPLWEMAATAEALGHEYLAITDHSPRLRVANGLSRERLLAQWDEIDRIQGERDVRILKGIEVDILADGALDQAPELLGQLDIVVASVHSSLKDDAATMTARMIGAISNPNTTVLGHCTGRKLKPDGTWRDQSSFDAELVFAACAMFGVAVEINSRPERMDPPDELIELAIEAGCLFSIDSDAHAPGQLDFLTYGAARAVAAGVVPDRIITTWPVDRLLEHAGRRR</sequence>
<evidence type="ECO:0000313" key="2">
    <source>
        <dbReference type="EMBL" id="HJE52312.1"/>
    </source>
</evidence>